<evidence type="ECO:0000256" key="7">
    <source>
        <dbReference type="ARBA" id="ARBA00022806"/>
    </source>
</evidence>
<evidence type="ECO:0000256" key="2">
    <source>
        <dbReference type="ARBA" id="ARBA00004123"/>
    </source>
</evidence>
<accession>A0A7R9ANJ0</accession>
<dbReference type="FunFam" id="3.40.50.300:FF:001250">
    <property type="entry name" value="Putative ATP-dependent RNA helicase DDX11"/>
    <property type="match status" value="1"/>
</dbReference>
<organism evidence="17">
    <name type="scientific">Timema shepardi</name>
    <name type="common">Walking stick</name>
    <dbReference type="NCBI Taxonomy" id="629360"/>
    <lineage>
        <taxon>Eukaryota</taxon>
        <taxon>Metazoa</taxon>
        <taxon>Ecdysozoa</taxon>
        <taxon>Arthropoda</taxon>
        <taxon>Hexapoda</taxon>
        <taxon>Insecta</taxon>
        <taxon>Pterygota</taxon>
        <taxon>Neoptera</taxon>
        <taxon>Polyneoptera</taxon>
        <taxon>Phasmatodea</taxon>
        <taxon>Timematodea</taxon>
        <taxon>Timematoidea</taxon>
        <taxon>Timematidae</taxon>
        <taxon>Timema</taxon>
    </lineage>
</organism>
<dbReference type="Pfam" id="PF13307">
    <property type="entry name" value="Helicase_C_2"/>
    <property type="match status" value="1"/>
</dbReference>
<sequence>MQAQGNLVQWTATFPEEFLYTQTDTLLACKTQLLRLLAPQIHPTEIRTSPSSAVELNTTSALANYATHAGLEKGVPAFSYWGNGTPLWKNKLCTPDRDLNLDPFIVGSLVYCENSSIDHAATEKTVARCYSSPVASLVLTDNSQLTSDSQHLVITAPLFISQRAWLPGRGVFLKTIMNDEQQRVYNLELHTAKKELQDLQRHYFNLRISDKYKMDMAQMYLKRQRKMIGFLESENEDLLTNARVAGSNGKEAAAAEIKAVIKDRLAHMEQYKSKIKIERTQLKELQTQIIKLEKELNRVKVKDKMSEHAILARAVEYEHLLNRLKCRLEVGHDKFGVMLSENKSLRHEITFLLQERHNFNAVYSSLVTLYTKGITFISSLNEQAILTFCRREEACKQLKKLKCNELEETKMVSNEINDLIREEDDYIKFHKFMAFKNSLRVLNNLEERIRLKREKQFAEEINMVERYTVLINKIIHLTGEKDLKQLIRDFQKKEESNFSLYTNVIILNEEVQKIVHSIQCLNNDTETCWQKIRQEKQCHREKMFDLKESRSATNKANEKKAGCEQKMETLMKGLETIFALLGGDRGHMLTKLGDNTHVSLPNVEMHLIAIEFRINELLNVLSYLQDRESLVGLELYRLYYPLEDEDSQIYNRLEQWKEEIKQMAVTTPCALCVEQQELAKEEKKWDGRLQLPLAKEELKLDLNERANRLETILHNVSVCLLPKSRQIVEKRSDELNAELQALIKTKSIMTKFLSLLRNIRTDLETITDNYQLLEVLLKSDMEFTPYLEQDQLKEYENILGEMGMCENQEEKLFVPEEFPFPFTPYSIQKDFMKSLYIALEERKLGIFESPTGTGKSLSVICGALTWLCNHEERERRTLSSICNSLIDAKNQLNKASGDDWLNQQTEEVKITQKLKEVQSQLSKIKLRDEKLETLKRNYGRKNQEKQFQKQSSSVKNDLSEETSSNEPYEDIDIILEDCDVETNDDFDSDKEQEEDEESLGTKIFFCSRTHSQLSQFVGEVQRSPYGSDICLVSLASRQNYCINKSVQKLKSVTLVNERCLDLQRAKKSRPTTCDVDGKTVKKSKCLTGCPYFQPRAVERLRDDVLTEVQDVEQLVAKGQHLSACPYYGSRAAIKDAQVVVVPYNTLLHKSTREACGISLRGNVLIIDEAHNLLDTISHIHSSELTGHQLTHSHSQLTQYRDRFHSRFGATTLLHLNQVIFIIGGKPGCNPIESSHKGVDTKLYTLTDFVLSAEIDNLNIYKLLRFCQKSKIAQKLRGYTERYQPSVNINPPSTVQRKETGIRAFLKEISSKNNINTLPSEQDSAHPAYTETISANPLLSVLSFLESLTNHSEDGRIVCSRQTTVGKGSVKFLLLNPAAHFSDVVKEARSVIVAGGTMQPLEEFKEQLFLSAGADSSRIVEFSCGHVIPPENILPMAVTVGPSGKQLDFSYQARNTLAMLNELGRLLINVCNIVPAGIVCFFPSYEYEKLVFQHFERSGVIAKVALKKKIFREPKKASNVDEVLSEYSTTITGSKCTQDKNNCNGALLFSVVGGKLSEGLNFSDDLGRCVILVGLPYPNMKSPELQEKINYLNTKKPGSGKLHYENLCMKAVNQSIGRAVRHKDDYSTVLLLDQRYSQPHVQAALPSWIRPSVQTQVKFGPMLGQLVKRKLTCICMERESGKLFRETPPFYPTEIRILISLSSAVELNTTSALANYTTEAASCYLGHHCCGCTKLRSSHTLVCTLSSKSHNKLCSMKCLSRSETCHTHFHLRAMSTDMTVTRIAMK</sequence>
<dbReference type="CDD" id="cd18788">
    <property type="entry name" value="SF2_C_XPD"/>
    <property type="match status" value="1"/>
</dbReference>
<keyword evidence="8" id="KW-0067">ATP-binding</keyword>
<dbReference type="InterPro" id="IPR027417">
    <property type="entry name" value="P-loop_NTPase"/>
</dbReference>
<dbReference type="InterPro" id="IPR013020">
    <property type="entry name" value="Rad3/Chl1-like"/>
</dbReference>
<keyword evidence="6" id="KW-0378">Hydrolase</keyword>
<dbReference type="GO" id="GO:0006139">
    <property type="term" value="P:nucleobase-containing compound metabolic process"/>
    <property type="evidence" value="ECO:0007669"/>
    <property type="project" value="InterPro"/>
</dbReference>
<keyword evidence="12" id="KW-0413">Isomerase</keyword>
<feature type="region of interest" description="Disordered" evidence="15">
    <location>
        <begin position="937"/>
        <end position="966"/>
    </location>
</feature>
<dbReference type="EMBL" id="OC000527">
    <property type="protein sequence ID" value="CAD7257578.1"/>
    <property type="molecule type" value="Genomic_DNA"/>
</dbReference>
<evidence type="ECO:0000256" key="12">
    <source>
        <dbReference type="ARBA" id="ARBA00023235"/>
    </source>
</evidence>
<dbReference type="InterPro" id="IPR014013">
    <property type="entry name" value="Helic_SF1/SF2_ATP-bd_DinG/Rad3"/>
</dbReference>
<keyword evidence="5" id="KW-0547">Nucleotide-binding</keyword>
<evidence type="ECO:0000256" key="13">
    <source>
        <dbReference type="ARBA" id="ARBA00023242"/>
    </source>
</evidence>
<dbReference type="PANTHER" id="PTHR11472:SF41">
    <property type="entry name" value="ATP-DEPENDENT DNA HELICASE DDX11-RELATED"/>
    <property type="match status" value="1"/>
</dbReference>
<dbReference type="SMART" id="SM00491">
    <property type="entry name" value="HELICc2"/>
    <property type="match status" value="1"/>
</dbReference>
<proteinExistence type="inferred from homology"/>
<evidence type="ECO:0000256" key="6">
    <source>
        <dbReference type="ARBA" id="ARBA00022801"/>
    </source>
</evidence>
<protein>
    <recommendedName>
        <fullName evidence="16">Helicase ATP-binding domain-containing protein</fullName>
    </recommendedName>
</protein>
<feature type="coiled-coil region" evidence="14">
    <location>
        <begin position="268"/>
        <end position="302"/>
    </location>
</feature>
<dbReference type="InterPro" id="IPR014001">
    <property type="entry name" value="Helicase_ATP-bd"/>
</dbReference>
<comment type="cofactor">
    <cofactor evidence="1">
        <name>[4Fe-4S] cluster</name>
        <dbReference type="ChEBI" id="CHEBI:49883"/>
    </cofactor>
</comment>
<evidence type="ECO:0000256" key="5">
    <source>
        <dbReference type="ARBA" id="ARBA00022741"/>
    </source>
</evidence>
<dbReference type="InterPro" id="IPR045028">
    <property type="entry name" value="DinG/Rad3-like"/>
</dbReference>
<dbReference type="InterPro" id="IPR049258">
    <property type="entry name" value="ODAD1_CC"/>
</dbReference>
<dbReference type="PANTHER" id="PTHR11472">
    <property type="entry name" value="DNA REPAIR DEAD HELICASE RAD3/XP-D SUBFAMILY MEMBER"/>
    <property type="match status" value="1"/>
</dbReference>
<dbReference type="Gene3D" id="3.40.50.300">
    <property type="entry name" value="P-loop containing nucleotide triphosphate hydrolases"/>
    <property type="match status" value="2"/>
</dbReference>
<dbReference type="GO" id="GO:0051536">
    <property type="term" value="F:iron-sulfur cluster binding"/>
    <property type="evidence" value="ECO:0007669"/>
    <property type="project" value="UniProtKB-KW"/>
</dbReference>
<evidence type="ECO:0000256" key="10">
    <source>
        <dbReference type="ARBA" id="ARBA00023014"/>
    </source>
</evidence>
<evidence type="ECO:0000256" key="11">
    <source>
        <dbReference type="ARBA" id="ARBA00023054"/>
    </source>
</evidence>
<evidence type="ECO:0000313" key="17">
    <source>
        <dbReference type="EMBL" id="CAD7257578.1"/>
    </source>
</evidence>
<dbReference type="SMART" id="SM00488">
    <property type="entry name" value="DEXDc2"/>
    <property type="match status" value="1"/>
</dbReference>
<comment type="subcellular location">
    <subcellularLocation>
        <location evidence="2">Nucleus</location>
    </subcellularLocation>
</comment>
<dbReference type="PROSITE" id="PS51193">
    <property type="entry name" value="HELICASE_ATP_BIND_2"/>
    <property type="match status" value="1"/>
</dbReference>
<dbReference type="GO" id="GO:0003677">
    <property type="term" value="F:DNA binding"/>
    <property type="evidence" value="ECO:0007669"/>
    <property type="project" value="InterPro"/>
</dbReference>
<dbReference type="SUPFAM" id="SSF52540">
    <property type="entry name" value="P-loop containing nucleoside triphosphate hydrolases"/>
    <property type="match status" value="1"/>
</dbReference>
<keyword evidence="11 14" id="KW-0175">Coiled coil</keyword>
<evidence type="ECO:0000256" key="14">
    <source>
        <dbReference type="SAM" id="Coils"/>
    </source>
</evidence>
<name>A0A7R9ANJ0_TIMSH</name>
<keyword evidence="4" id="KW-0479">Metal-binding</keyword>
<dbReference type="GO" id="GO:0016818">
    <property type="term" value="F:hydrolase activity, acting on acid anhydrides, in phosphorus-containing anhydrides"/>
    <property type="evidence" value="ECO:0007669"/>
    <property type="project" value="InterPro"/>
</dbReference>
<feature type="compositionally biased region" description="Basic and acidic residues" evidence="15">
    <location>
        <begin position="937"/>
        <end position="947"/>
    </location>
</feature>
<feature type="compositionally biased region" description="Polar residues" evidence="15">
    <location>
        <begin position="948"/>
        <end position="966"/>
    </location>
</feature>
<evidence type="ECO:0000256" key="3">
    <source>
        <dbReference type="ARBA" id="ARBA00008435"/>
    </source>
</evidence>
<dbReference type="GO" id="GO:0034085">
    <property type="term" value="P:establishment of sister chromatid cohesion"/>
    <property type="evidence" value="ECO:0007669"/>
    <property type="project" value="TreeGrafter"/>
</dbReference>
<evidence type="ECO:0000256" key="1">
    <source>
        <dbReference type="ARBA" id="ARBA00001966"/>
    </source>
</evidence>
<dbReference type="GO" id="GO:0005634">
    <property type="term" value="C:nucleus"/>
    <property type="evidence" value="ECO:0007669"/>
    <property type="project" value="UniProtKB-SubCell"/>
</dbReference>
<dbReference type="InterPro" id="IPR006555">
    <property type="entry name" value="ATP-dep_Helicase_C"/>
</dbReference>
<dbReference type="GO" id="GO:0005524">
    <property type="term" value="F:ATP binding"/>
    <property type="evidence" value="ECO:0007669"/>
    <property type="project" value="UniProtKB-KW"/>
</dbReference>
<keyword evidence="9" id="KW-0408">Iron</keyword>
<dbReference type="InterPro" id="IPR010614">
    <property type="entry name" value="RAD3-like_helicase_DEAD"/>
</dbReference>
<evidence type="ECO:0000256" key="9">
    <source>
        <dbReference type="ARBA" id="ARBA00023004"/>
    </source>
</evidence>
<keyword evidence="13" id="KW-0539">Nucleus</keyword>
<dbReference type="Pfam" id="PF06733">
    <property type="entry name" value="DEAD_2"/>
    <property type="match status" value="1"/>
</dbReference>
<reference evidence="17" key="1">
    <citation type="submission" date="2020-11" db="EMBL/GenBank/DDBJ databases">
        <authorList>
            <person name="Tran Van P."/>
        </authorList>
    </citation>
    <scope>NUCLEOTIDE SEQUENCE</scope>
</reference>
<dbReference type="GO" id="GO:0003678">
    <property type="term" value="F:DNA helicase activity"/>
    <property type="evidence" value="ECO:0007669"/>
    <property type="project" value="InterPro"/>
</dbReference>
<evidence type="ECO:0000256" key="15">
    <source>
        <dbReference type="SAM" id="MobiDB-lite"/>
    </source>
</evidence>
<evidence type="ECO:0000259" key="16">
    <source>
        <dbReference type="PROSITE" id="PS51193"/>
    </source>
</evidence>
<dbReference type="GO" id="GO:0046872">
    <property type="term" value="F:metal ion binding"/>
    <property type="evidence" value="ECO:0007669"/>
    <property type="project" value="UniProtKB-KW"/>
</dbReference>
<evidence type="ECO:0000256" key="4">
    <source>
        <dbReference type="ARBA" id="ARBA00022723"/>
    </source>
</evidence>
<comment type="similarity">
    <text evidence="3">Belongs to the DEAD box helicase family. DEAH subfamily. DDX11/CHL1 sub-subfamily.</text>
</comment>
<dbReference type="SMART" id="SM00487">
    <property type="entry name" value="DEXDc"/>
    <property type="match status" value="1"/>
</dbReference>
<keyword evidence="7" id="KW-0347">Helicase</keyword>
<evidence type="ECO:0000256" key="8">
    <source>
        <dbReference type="ARBA" id="ARBA00022840"/>
    </source>
</evidence>
<feature type="domain" description="Helicase ATP-binding" evidence="16">
    <location>
        <begin position="814"/>
        <end position="1219"/>
    </location>
</feature>
<dbReference type="InterPro" id="IPR006554">
    <property type="entry name" value="Helicase-like_DEXD_c2"/>
</dbReference>
<dbReference type="NCBIfam" id="TIGR00604">
    <property type="entry name" value="rad3"/>
    <property type="match status" value="1"/>
</dbReference>
<dbReference type="Pfam" id="PF21773">
    <property type="entry name" value="ODAD1_CC"/>
    <property type="match status" value="1"/>
</dbReference>
<keyword evidence="10" id="KW-0411">Iron-sulfur</keyword>
<gene>
    <name evidence="17" type="ORF">TSIB3V08_LOCUS1835</name>
</gene>